<keyword evidence="2" id="KW-1185">Reference proteome</keyword>
<sequence>MNIAFVLMYRSSCYLESTKIDLQIGTLGVTYMNIASFNIGSLYRVCVYIYI</sequence>
<dbReference type="AlphaFoldDB" id="A0A9K3HLJ0"/>
<dbReference type="EMBL" id="MNCJ02000326">
    <property type="protein sequence ID" value="KAF5780347.1"/>
    <property type="molecule type" value="Genomic_DNA"/>
</dbReference>
<evidence type="ECO:0000313" key="1">
    <source>
        <dbReference type="EMBL" id="KAF5780347.1"/>
    </source>
</evidence>
<comment type="caution">
    <text evidence="1">The sequence shown here is derived from an EMBL/GenBank/DDBJ whole genome shotgun (WGS) entry which is preliminary data.</text>
</comment>
<protein>
    <submittedName>
        <fullName evidence="1">Uncharacterized protein</fullName>
    </submittedName>
</protein>
<evidence type="ECO:0000313" key="2">
    <source>
        <dbReference type="Proteomes" id="UP000215914"/>
    </source>
</evidence>
<reference evidence="1" key="2">
    <citation type="submission" date="2020-06" db="EMBL/GenBank/DDBJ databases">
        <title>Helianthus annuus Genome sequencing and assembly Release 2.</title>
        <authorList>
            <person name="Gouzy J."/>
            <person name="Langlade N."/>
            <person name="Munos S."/>
        </authorList>
    </citation>
    <scope>NUCLEOTIDE SEQUENCE</scope>
    <source>
        <tissue evidence="1">Leaves</tissue>
    </source>
</reference>
<proteinExistence type="predicted"/>
<dbReference type="Gramene" id="mRNA:HanXRQr2_Chr11g0470831">
    <property type="protein sequence ID" value="CDS:HanXRQr2_Chr11g0470831.1"/>
    <property type="gene ID" value="HanXRQr2_Chr11g0470831"/>
</dbReference>
<gene>
    <name evidence="1" type="ORF">HanXRQr2_Chr11g0470831</name>
</gene>
<dbReference type="Proteomes" id="UP000215914">
    <property type="component" value="Unassembled WGS sequence"/>
</dbReference>
<reference evidence="1" key="1">
    <citation type="journal article" date="2017" name="Nature">
        <title>The sunflower genome provides insights into oil metabolism, flowering and Asterid evolution.</title>
        <authorList>
            <person name="Badouin H."/>
            <person name="Gouzy J."/>
            <person name="Grassa C.J."/>
            <person name="Murat F."/>
            <person name="Staton S.E."/>
            <person name="Cottret L."/>
            <person name="Lelandais-Briere C."/>
            <person name="Owens G.L."/>
            <person name="Carrere S."/>
            <person name="Mayjonade B."/>
            <person name="Legrand L."/>
            <person name="Gill N."/>
            <person name="Kane N.C."/>
            <person name="Bowers J.E."/>
            <person name="Hubner S."/>
            <person name="Bellec A."/>
            <person name="Berard A."/>
            <person name="Berges H."/>
            <person name="Blanchet N."/>
            <person name="Boniface M.C."/>
            <person name="Brunel D."/>
            <person name="Catrice O."/>
            <person name="Chaidir N."/>
            <person name="Claudel C."/>
            <person name="Donnadieu C."/>
            <person name="Faraut T."/>
            <person name="Fievet G."/>
            <person name="Helmstetter N."/>
            <person name="King M."/>
            <person name="Knapp S.J."/>
            <person name="Lai Z."/>
            <person name="Le Paslier M.C."/>
            <person name="Lippi Y."/>
            <person name="Lorenzon L."/>
            <person name="Mandel J.R."/>
            <person name="Marage G."/>
            <person name="Marchand G."/>
            <person name="Marquand E."/>
            <person name="Bret-Mestries E."/>
            <person name="Morien E."/>
            <person name="Nambeesan S."/>
            <person name="Nguyen T."/>
            <person name="Pegot-Espagnet P."/>
            <person name="Pouilly N."/>
            <person name="Raftis F."/>
            <person name="Sallet E."/>
            <person name="Schiex T."/>
            <person name="Thomas J."/>
            <person name="Vandecasteele C."/>
            <person name="Vares D."/>
            <person name="Vear F."/>
            <person name="Vautrin S."/>
            <person name="Crespi M."/>
            <person name="Mangin B."/>
            <person name="Burke J.M."/>
            <person name="Salse J."/>
            <person name="Munos S."/>
            <person name="Vincourt P."/>
            <person name="Rieseberg L.H."/>
            <person name="Langlade N.B."/>
        </authorList>
    </citation>
    <scope>NUCLEOTIDE SEQUENCE</scope>
    <source>
        <tissue evidence="1">Leaves</tissue>
    </source>
</reference>
<accession>A0A9K3HLJ0</accession>
<name>A0A9K3HLJ0_HELAN</name>
<organism evidence="1 2">
    <name type="scientific">Helianthus annuus</name>
    <name type="common">Common sunflower</name>
    <dbReference type="NCBI Taxonomy" id="4232"/>
    <lineage>
        <taxon>Eukaryota</taxon>
        <taxon>Viridiplantae</taxon>
        <taxon>Streptophyta</taxon>
        <taxon>Embryophyta</taxon>
        <taxon>Tracheophyta</taxon>
        <taxon>Spermatophyta</taxon>
        <taxon>Magnoliopsida</taxon>
        <taxon>eudicotyledons</taxon>
        <taxon>Gunneridae</taxon>
        <taxon>Pentapetalae</taxon>
        <taxon>asterids</taxon>
        <taxon>campanulids</taxon>
        <taxon>Asterales</taxon>
        <taxon>Asteraceae</taxon>
        <taxon>Asteroideae</taxon>
        <taxon>Heliantheae alliance</taxon>
        <taxon>Heliantheae</taxon>
        <taxon>Helianthus</taxon>
    </lineage>
</organism>